<evidence type="ECO:0000313" key="3">
    <source>
        <dbReference type="EMBL" id="KAJ7044040.1"/>
    </source>
</evidence>
<feature type="compositionally biased region" description="Low complexity" evidence="1">
    <location>
        <begin position="24"/>
        <end position="53"/>
    </location>
</feature>
<feature type="compositionally biased region" description="Low complexity" evidence="1">
    <location>
        <begin position="343"/>
        <end position="362"/>
    </location>
</feature>
<dbReference type="AlphaFoldDB" id="A0AAD6TF74"/>
<feature type="compositionally biased region" description="Low complexity" evidence="1">
    <location>
        <begin position="403"/>
        <end position="453"/>
    </location>
</feature>
<evidence type="ECO:0000313" key="4">
    <source>
        <dbReference type="Proteomes" id="UP001218188"/>
    </source>
</evidence>
<proteinExistence type="predicted"/>
<feature type="compositionally biased region" description="Polar residues" evidence="1">
    <location>
        <begin position="486"/>
        <end position="497"/>
    </location>
</feature>
<feature type="compositionally biased region" description="Pro residues" evidence="1">
    <location>
        <begin position="554"/>
        <end position="567"/>
    </location>
</feature>
<feature type="compositionally biased region" description="Polar residues" evidence="1">
    <location>
        <begin position="373"/>
        <end position="383"/>
    </location>
</feature>
<feature type="signal peptide" evidence="2">
    <location>
        <begin position="1"/>
        <end position="15"/>
    </location>
</feature>
<accession>A0AAD6TF74</accession>
<gene>
    <name evidence="3" type="ORF">C8F04DRAFT_687458</name>
</gene>
<feature type="region of interest" description="Disordered" evidence="1">
    <location>
        <begin position="22"/>
        <end position="62"/>
    </location>
</feature>
<sequence length="633" mass="64791">MHYTLALVFAASALAAPLDHEASKSASPSSTISTESPNPSSGASASSGSVANGQRLACDDPRKWPNGGISLLGDAMNMTQNNCLRLKNTGQESFVPNLTAAFYQYNPSTGLVSNSSVTASPDQSNSTCGFLLDVGLLAQVLEAPGGPCDQAKPKLSTLDAVKDVAKIADVKKSFTNLTDLIIAVNNTAFIELSLNALQVDEISKYAKKPVLLTRLAAVYDLMEKTSASSLILARQVDKVLAATFPGSITNLTSVYDGFLQFSANAANSTKPDSELPPPGWCSCSSSSGAVSHTLVSSSTSRHTSSAPTRSTSTHAHLSSSHPPVESSISHPQSTHSAKARKLSSTSAHHASSATTPRATHASESVKGLHKSSSHVPQVTSKTAHSYKAPATSSARIVPPAVSPKPHASTPTTASPKPSSKTSHSPKASAPTSRVVPPAASSHGHASSPKSSSSTVDIPAHSSGSIGAKPRPSASSTLDASIPAMSFSEQANNPTTKLPVSPRPSDVHGVSTKASQPTLMRPSPAGPNPNHPGGLPQGERPERQGGRPEEGRPQSPGPPRPPQGPGPAQPGHSDPSHDNSPAHGSPAGNGRNNGPAQPGHPGPAQPGHADPSHNDSPAHGSPAGNGRDDNKNRV</sequence>
<feature type="region of interest" description="Disordered" evidence="1">
    <location>
        <begin position="294"/>
        <end position="633"/>
    </location>
</feature>
<dbReference type="EMBL" id="JARJCM010000008">
    <property type="protein sequence ID" value="KAJ7044040.1"/>
    <property type="molecule type" value="Genomic_DNA"/>
</dbReference>
<name>A0AAD6TF74_9AGAR</name>
<reference evidence="3" key="1">
    <citation type="submission" date="2023-03" db="EMBL/GenBank/DDBJ databases">
        <title>Massive genome expansion in bonnet fungi (Mycena s.s.) driven by repeated elements and novel gene families across ecological guilds.</title>
        <authorList>
            <consortium name="Lawrence Berkeley National Laboratory"/>
            <person name="Harder C.B."/>
            <person name="Miyauchi S."/>
            <person name="Viragh M."/>
            <person name="Kuo A."/>
            <person name="Thoen E."/>
            <person name="Andreopoulos B."/>
            <person name="Lu D."/>
            <person name="Skrede I."/>
            <person name="Drula E."/>
            <person name="Henrissat B."/>
            <person name="Morin E."/>
            <person name="Kohler A."/>
            <person name="Barry K."/>
            <person name="LaButti K."/>
            <person name="Morin E."/>
            <person name="Salamov A."/>
            <person name="Lipzen A."/>
            <person name="Mereny Z."/>
            <person name="Hegedus B."/>
            <person name="Baldrian P."/>
            <person name="Stursova M."/>
            <person name="Weitz H."/>
            <person name="Taylor A."/>
            <person name="Grigoriev I.V."/>
            <person name="Nagy L.G."/>
            <person name="Martin F."/>
            <person name="Kauserud H."/>
        </authorList>
    </citation>
    <scope>NUCLEOTIDE SEQUENCE</scope>
    <source>
        <strain evidence="3">CBHHK200</strain>
    </source>
</reference>
<keyword evidence="2" id="KW-0732">Signal</keyword>
<dbReference type="Proteomes" id="UP001218188">
    <property type="component" value="Unassembled WGS sequence"/>
</dbReference>
<evidence type="ECO:0000256" key="2">
    <source>
        <dbReference type="SAM" id="SignalP"/>
    </source>
</evidence>
<feature type="compositionally biased region" description="Low complexity" evidence="1">
    <location>
        <begin position="294"/>
        <end position="331"/>
    </location>
</feature>
<comment type="caution">
    <text evidence="3">The sequence shown here is derived from an EMBL/GenBank/DDBJ whole genome shotgun (WGS) entry which is preliminary data.</text>
</comment>
<keyword evidence="4" id="KW-1185">Reference proteome</keyword>
<evidence type="ECO:0000256" key="1">
    <source>
        <dbReference type="SAM" id="MobiDB-lite"/>
    </source>
</evidence>
<feature type="chain" id="PRO_5042114225" evidence="2">
    <location>
        <begin position="16"/>
        <end position="633"/>
    </location>
</feature>
<protein>
    <submittedName>
        <fullName evidence="3">Uncharacterized protein</fullName>
    </submittedName>
</protein>
<feature type="compositionally biased region" description="Basic and acidic residues" evidence="1">
    <location>
        <begin position="538"/>
        <end position="551"/>
    </location>
</feature>
<organism evidence="3 4">
    <name type="scientific">Mycena alexandri</name>
    <dbReference type="NCBI Taxonomy" id="1745969"/>
    <lineage>
        <taxon>Eukaryota</taxon>
        <taxon>Fungi</taxon>
        <taxon>Dikarya</taxon>
        <taxon>Basidiomycota</taxon>
        <taxon>Agaricomycotina</taxon>
        <taxon>Agaricomycetes</taxon>
        <taxon>Agaricomycetidae</taxon>
        <taxon>Agaricales</taxon>
        <taxon>Marasmiineae</taxon>
        <taxon>Mycenaceae</taxon>
        <taxon>Mycena</taxon>
    </lineage>
</organism>